<reference evidence="7 8" key="1">
    <citation type="submission" date="2019-06" db="EMBL/GenBank/DDBJ databases">
        <authorList>
            <person name="Lee I."/>
            <person name="Jang G.I."/>
            <person name="Hwang C.Y."/>
        </authorList>
    </citation>
    <scope>NUCLEOTIDE SEQUENCE [LARGE SCALE GENOMIC DNA]</scope>
    <source>
        <strain evidence="7 8">PAMC 28131</strain>
    </source>
</reference>
<dbReference type="Pfam" id="PF02518">
    <property type="entry name" value="HATPase_c"/>
    <property type="match status" value="1"/>
</dbReference>
<gene>
    <name evidence="7" type="ORF">FJQ54_06735</name>
</gene>
<dbReference type="InterPro" id="IPR003594">
    <property type="entry name" value="HATPase_dom"/>
</dbReference>
<comment type="caution">
    <text evidence="7">The sequence shown here is derived from an EMBL/GenBank/DDBJ whole genome shotgun (WGS) entry which is preliminary data.</text>
</comment>
<proteinExistence type="predicted"/>
<evidence type="ECO:0000259" key="6">
    <source>
        <dbReference type="PROSITE" id="PS50110"/>
    </source>
</evidence>
<dbReference type="SMART" id="SM00388">
    <property type="entry name" value="HisKA"/>
    <property type="match status" value="1"/>
</dbReference>
<keyword evidence="8" id="KW-1185">Reference proteome</keyword>
<dbReference type="SUPFAM" id="SSF55874">
    <property type="entry name" value="ATPase domain of HSP90 chaperone/DNA topoisomerase II/histidine kinase"/>
    <property type="match status" value="1"/>
</dbReference>
<dbReference type="Pfam" id="PF00072">
    <property type="entry name" value="Response_reg"/>
    <property type="match status" value="1"/>
</dbReference>
<dbReference type="SMART" id="SM00387">
    <property type="entry name" value="HATPase_c"/>
    <property type="match status" value="1"/>
</dbReference>
<dbReference type="PANTHER" id="PTHR43065:SF42">
    <property type="entry name" value="TWO-COMPONENT SENSOR PPRA"/>
    <property type="match status" value="1"/>
</dbReference>
<dbReference type="SUPFAM" id="SSF52172">
    <property type="entry name" value="CheY-like"/>
    <property type="match status" value="1"/>
</dbReference>
<dbReference type="GO" id="GO:0000155">
    <property type="term" value="F:phosphorelay sensor kinase activity"/>
    <property type="evidence" value="ECO:0007669"/>
    <property type="project" value="InterPro"/>
</dbReference>
<dbReference type="RefSeq" id="WP_140927645.1">
    <property type="nucleotide sequence ID" value="NZ_VFSU01000019.1"/>
</dbReference>
<dbReference type="Gene3D" id="3.30.565.10">
    <property type="entry name" value="Histidine kinase-like ATPase, C-terminal domain"/>
    <property type="match status" value="1"/>
</dbReference>
<dbReference type="CDD" id="cd00082">
    <property type="entry name" value="HisKA"/>
    <property type="match status" value="1"/>
</dbReference>
<evidence type="ECO:0000259" key="5">
    <source>
        <dbReference type="PROSITE" id="PS50109"/>
    </source>
</evidence>
<evidence type="ECO:0000256" key="1">
    <source>
        <dbReference type="ARBA" id="ARBA00000085"/>
    </source>
</evidence>
<dbReference type="SMART" id="SM00448">
    <property type="entry name" value="REC"/>
    <property type="match status" value="1"/>
</dbReference>
<dbReference type="InterPro" id="IPR003661">
    <property type="entry name" value="HisK_dim/P_dom"/>
</dbReference>
<dbReference type="Gene3D" id="3.40.50.2300">
    <property type="match status" value="1"/>
</dbReference>
<dbReference type="PRINTS" id="PR00344">
    <property type="entry name" value="BCTRLSENSOR"/>
</dbReference>
<organism evidence="7 8">
    <name type="scientific">Sandaracinobacter neustonicus</name>
    <dbReference type="NCBI Taxonomy" id="1715348"/>
    <lineage>
        <taxon>Bacteria</taxon>
        <taxon>Pseudomonadati</taxon>
        <taxon>Pseudomonadota</taxon>
        <taxon>Alphaproteobacteria</taxon>
        <taxon>Sphingomonadales</taxon>
        <taxon>Sphingosinicellaceae</taxon>
        <taxon>Sandaracinobacter</taxon>
    </lineage>
</organism>
<dbReference type="AlphaFoldDB" id="A0A501XNV8"/>
<evidence type="ECO:0000313" key="8">
    <source>
        <dbReference type="Proteomes" id="UP000319897"/>
    </source>
</evidence>
<dbReference type="InterPro" id="IPR011006">
    <property type="entry name" value="CheY-like_superfamily"/>
</dbReference>
<evidence type="ECO:0000256" key="2">
    <source>
        <dbReference type="ARBA" id="ARBA00012438"/>
    </source>
</evidence>
<dbReference type="PANTHER" id="PTHR43065">
    <property type="entry name" value="SENSOR HISTIDINE KINASE"/>
    <property type="match status" value="1"/>
</dbReference>
<dbReference type="Pfam" id="PF00512">
    <property type="entry name" value="HisKA"/>
    <property type="match status" value="1"/>
</dbReference>
<name>A0A501XNV8_9SPHN</name>
<evidence type="ECO:0000256" key="4">
    <source>
        <dbReference type="PROSITE-ProRule" id="PRU00169"/>
    </source>
</evidence>
<comment type="catalytic activity">
    <reaction evidence="1">
        <text>ATP + protein L-histidine = ADP + protein N-phospho-L-histidine.</text>
        <dbReference type="EC" id="2.7.13.3"/>
    </reaction>
</comment>
<evidence type="ECO:0000313" key="7">
    <source>
        <dbReference type="EMBL" id="TPE62220.1"/>
    </source>
</evidence>
<dbReference type="InterPro" id="IPR036097">
    <property type="entry name" value="HisK_dim/P_sf"/>
</dbReference>
<dbReference type="InterPro" id="IPR036890">
    <property type="entry name" value="HATPase_C_sf"/>
</dbReference>
<dbReference type="EMBL" id="VFSU01000019">
    <property type="protein sequence ID" value="TPE62220.1"/>
    <property type="molecule type" value="Genomic_DNA"/>
</dbReference>
<dbReference type="InterPro" id="IPR005467">
    <property type="entry name" value="His_kinase_dom"/>
</dbReference>
<dbReference type="Gene3D" id="1.10.287.130">
    <property type="match status" value="1"/>
</dbReference>
<dbReference type="PROSITE" id="PS50110">
    <property type="entry name" value="RESPONSE_REGULATORY"/>
    <property type="match status" value="1"/>
</dbReference>
<dbReference type="Proteomes" id="UP000319897">
    <property type="component" value="Unassembled WGS sequence"/>
</dbReference>
<dbReference type="InterPro" id="IPR001789">
    <property type="entry name" value="Sig_transdc_resp-reg_receiver"/>
</dbReference>
<dbReference type="PROSITE" id="PS50109">
    <property type="entry name" value="HIS_KIN"/>
    <property type="match status" value="1"/>
</dbReference>
<accession>A0A501XNV8</accession>
<dbReference type="EC" id="2.7.13.3" evidence="2"/>
<dbReference type="CDD" id="cd00156">
    <property type="entry name" value="REC"/>
    <property type="match status" value="1"/>
</dbReference>
<feature type="domain" description="Histidine kinase" evidence="5">
    <location>
        <begin position="22"/>
        <end position="243"/>
    </location>
</feature>
<feature type="modified residue" description="4-aspartylphosphate" evidence="4">
    <location>
        <position position="308"/>
    </location>
</feature>
<sequence>MSGVAGSNGVVRTQAVGLLAAGLAHDLNNMLGGIVTTAELLHARAAGAEEVRDLSAIVDQAVKASELVRQILAFSRQDMLNPAVADLGELLEQMAPVLSALTGPKVALAVRRGAAVRVRVDSTALERVLVNLVLNARDAILETRGRGRIELAAARIGAGERPEAGRAFMPAVSYGVLSVSDDGPGVDGAVAARIFEPYFTTRPKGQGLGLSSAFGLVKQSGGFLLLEPSAKGARFAVYLPEVSEAVEAAAAPVQPAGRLLLLVEDELMLRMSVARGLERLGWRVRQAADGEAALKRLAAERPAVMVSDIRMPGLDGIGLTSAARELWPGLPVLLTSGYADEGARAAVPGLGVGYLPKPYTVRTLGERLRELV</sequence>
<dbReference type="OrthoDB" id="9796100at2"/>
<feature type="domain" description="Response regulatory" evidence="6">
    <location>
        <begin position="259"/>
        <end position="372"/>
    </location>
</feature>
<evidence type="ECO:0000256" key="3">
    <source>
        <dbReference type="ARBA" id="ARBA00022553"/>
    </source>
</evidence>
<keyword evidence="3 4" id="KW-0597">Phosphoprotein</keyword>
<protein>
    <recommendedName>
        <fullName evidence="2">histidine kinase</fullName>
        <ecNumber evidence="2">2.7.13.3</ecNumber>
    </recommendedName>
</protein>
<dbReference type="InterPro" id="IPR004358">
    <property type="entry name" value="Sig_transdc_His_kin-like_C"/>
</dbReference>
<dbReference type="SUPFAM" id="SSF47384">
    <property type="entry name" value="Homodimeric domain of signal transducing histidine kinase"/>
    <property type="match status" value="1"/>
</dbReference>